<organism evidence="1 2">
    <name type="scientific">Bartonella tribocorum</name>
    <dbReference type="NCBI Taxonomy" id="85701"/>
    <lineage>
        <taxon>Bacteria</taxon>
        <taxon>Pseudomonadati</taxon>
        <taxon>Pseudomonadota</taxon>
        <taxon>Alphaproteobacteria</taxon>
        <taxon>Hyphomicrobiales</taxon>
        <taxon>Bartonellaceae</taxon>
        <taxon>Bartonella</taxon>
    </lineage>
</organism>
<accession>A0A2M6UXE5</accession>
<sequence length="84" mass="9834">MAYCILNYFVLYQLNSVPKVDIVHLASYLYFTIKVENCAPTSIMVPSAFHDIRKLKENIRVWGDHMNCPTRVTTIKRKGQRWSV</sequence>
<dbReference type="Proteomes" id="UP000230791">
    <property type="component" value="Unassembled WGS sequence"/>
</dbReference>
<reference evidence="1 2" key="1">
    <citation type="submission" date="2017-06" db="EMBL/GenBank/DDBJ databases">
        <title>Draft genome of Bartonella tribocorum C635.</title>
        <authorList>
            <person name="Hadjadj L."/>
            <person name="Jiyipong T."/>
            <person name="Diene S.M."/>
            <person name="Morand S."/>
            <person name="Rolain J.-M."/>
        </authorList>
    </citation>
    <scope>NUCLEOTIDE SEQUENCE [LARGE SCALE GENOMIC DNA]</scope>
    <source>
        <strain evidence="1 2">C635</strain>
    </source>
</reference>
<protein>
    <submittedName>
        <fullName evidence="1">Uncharacterized protein</fullName>
    </submittedName>
</protein>
<dbReference type="EMBL" id="NJPP01000003">
    <property type="protein sequence ID" value="PIT70764.1"/>
    <property type="molecule type" value="Genomic_DNA"/>
</dbReference>
<name>A0A2M6UXE5_9HYPH</name>
<proteinExistence type="predicted"/>
<evidence type="ECO:0000313" key="2">
    <source>
        <dbReference type="Proteomes" id="UP000230791"/>
    </source>
</evidence>
<dbReference type="AlphaFoldDB" id="A0A2M6UXE5"/>
<evidence type="ECO:0000313" key="1">
    <source>
        <dbReference type="EMBL" id="PIT70764.1"/>
    </source>
</evidence>
<comment type="caution">
    <text evidence="1">The sequence shown here is derived from an EMBL/GenBank/DDBJ whole genome shotgun (WGS) entry which is preliminary data.</text>
</comment>
<gene>
    <name evidence="1" type="ORF">CEV08_02070</name>
</gene>